<feature type="non-terminal residue" evidence="4">
    <location>
        <position position="165"/>
    </location>
</feature>
<dbReference type="PANTHER" id="PTHR40389">
    <property type="entry name" value="ENDOGENOUS RETROVIRUS GROUP K MEMBER 24 GAG POLYPROTEIN-RELATED"/>
    <property type="match status" value="1"/>
</dbReference>
<evidence type="ECO:0000313" key="5">
    <source>
        <dbReference type="Proteomes" id="UP000288716"/>
    </source>
</evidence>
<accession>A0A443QSP4</accession>
<dbReference type="PROSITE" id="PS50158">
    <property type="entry name" value="ZF_CCHC"/>
    <property type="match status" value="1"/>
</dbReference>
<feature type="compositionally biased region" description="Polar residues" evidence="2">
    <location>
        <begin position="85"/>
        <end position="97"/>
    </location>
</feature>
<feature type="region of interest" description="Disordered" evidence="2">
    <location>
        <begin position="30"/>
        <end position="98"/>
    </location>
</feature>
<dbReference type="SUPFAM" id="SSF57756">
    <property type="entry name" value="Retrovirus zinc finger-like domains"/>
    <property type="match status" value="2"/>
</dbReference>
<sequence>MRGVSPLEQKNPGARSKSCFKCGQPGHFKGECPITKNPQQSRPPARSPGTCPKCKRGARWSTECRSSTDAFENPLPKNGIKGPSASGSSNVQGSDGTTFLFHSGGSSIQSLLPIKTLYRGTTESGGLDLSASSYQVLTPDMGVQLMPTGVQGPIPPGTPLLPIKT</sequence>
<proteinExistence type="predicted"/>
<keyword evidence="1" id="KW-0863">Zinc-finger</keyword>
<feature type="domain" description="CCHC-type" evidence="3">
    <location>
        <begin position="19"/>
        <end position="33"/>
    </location>
</feature>
<protein>
    <recommendedName>
        <fullName evidence="3">CCHC-type domain-containing protein</fullName>
    </recommendedName>
</protein>
<dbReference type="InterPro" id="IPR036157">
    <property type="entry name" value="dUTPase-like_sf"/>
</dbReference>
<keyword evidence="5" id="KW-1185">Reference proteome</keyword>
<dbReference type="EMBL" id="NCKV01052358">
    <property type="protein sequence ID" value="RWS06044.1"/>
    <property type="molecule type" value="Genomic_DNA"/>
</dbReference>
<dbReference type="VEuPathDB" id="VectorBase:LDEU014199"/>
<evidence type="ECO:0000256" key="1">
    <source>
        <dbReference type="PROSITE-ProRule" id="PRU00047"/>
    </source>
</evidence>
<dbReference type="InterPro" id="IPR036875">
    <property type="entry name" value="Znf_CCHC_sf"/>
</dbReference>
<keyword evidence="1" id="KW-0862">Zinc</keyword>
<dbReference type="AlphaFoldDB" id="A0A443QSP4"/>
<name>A0A443QSP4_9ACAR</name>
<dbReference type="Proteomes" id="UP000288716">
    <property type="component" value="Unassembled WGS sequence"/>
</dbReference>
<dbReference type="GO" id="GO:0003676">
    <property type="term" value="F:nucleic acid binding"/>
    <property type="evidence" value="ECO:0007669"/>
    <property type="project" value="InterPro"/>
</dbReference>
<dbReference type="SUPFAM" id="SSF51283">
    <property type="entry name" value="dUTPase-like"/>
    <property type="match status" value="1"/>
</dbReference>
<dbReference type="PANTHER" id="PTHR40389:SF3">
    <property type="entry name" value="IGE-BINDING PROTEIN"/>
    <property type="match status" value="1"/>
</dbReference>
<keyword evidence="1" id="KW-0479">Metal-binding</keyword>
<dbReference type="InterPro" id="IPR050195">
    <property type="entry name" value="Primate_lentivir_Gag_pol-like"/>
</dbReference>
<comment type="caution">
    <text evidence="4">The sequence shown here is derived from an EMBL/GenBank/DDBJ whole genome shotgun (WGS) entry which is preliminary data.</text>
</comment>
<dbReference type="Pfam" id="PF14787">
    <property type="entry name" value="zf-CCHC_5"/>
    <property type="match status" value="1"/>
</dbReference>
<evidence type="ECO:0000259" key="3">
    <source>
        <dbReference type="PROSITE" id="PS50158"/>
    </source>
</evidence>
<evidence type="ECO:0000256" key="2">
    <source>
        <dbReference type="SAM" id="MobiDB-lite"/>
    </source>
</evidence>
<dbReference type="Gene3D" id="4.10.60.10">
    <property type="entry name" value="Zinc finger, CCHC-type"/>
    <property type="match status" value="1"/>
</dbReference>
<dbReference type="Pfam" id="PF00098">
    <property type="entry name" value="zf-CCHC"/>
    <property type="match status" value="1"/>
</dbReference>
<dbReference type="GO" id="GO:0008270">
    <property type="term" value="F:zinc ion binding"/>
    <property type="evidence" value="ECO:0007669"/>
    <property type="project" value="UniProtKB-KW"/>
</dbReference>
<reference evidence="4 5" key="1">
    <citation type="journal article" date="2018" name="Gigascience">
        <title>Genomes of trombidid mites reveal novel predicted allergens and laterally-transferred genes associated with secondary metabolism.</title>
        <authorList>
            <person name="Dong X."/>
            <person name="Chaisiri K."/>
            <person name="Xia D."/>
            <person name="Armstrong S.D."/>
            <person name="Fang Y."/>
            <person name="Donnelly M.J."/>
            <person name="Kadowaki T."/>
            <person name="McGarry J.W."/>
            <person name="Darby A.C."/>
            <person name="Makepeace B.L."/>
        </authorList>
    </citation>
    <scope>NUCLEOTIDE SEQUENCE [LARGE SCALE GENOMIC DNA]</scope>
    <source>
        <strain evidence="4">UoL-UT</strain>
    </source>
</reference>
<dbReference type="STRING" id="299467.A0A443QSP4"/>
<dbReference type="OrthoDB" id="427960at2759"/>
<organism evidence="4 5">
    <name type="scientific">Leptotrombidium deliense</name>
    <dbReference type="NCBI Taxonomy" id="299467"/>
    <lineage>
        <taxon>Eukaryota</taxon>
        <taxon>Metazoa</taxon>
        <taxon>Ecdysozoa</taxon>
        <taxon>Arthropoda</taxon>
        <taxon>Chelicerata</taxon>
        <taxon>Arachnida</taxon>
        <taxon>Acari</taxon>
        <taxon>Acariformes</taxon>
        <taxon>Trombidiformes</taxon>
        <taxon>Prostigmata</taxon>
        <taxon>Anystina</taxon>
        <taxon>Parasitengona</taxon>
        <taxon>Trombiculoidea</taxon>
        <taxon>Trombiculidae</taxon>
        <taxon>Leptotrombidium</taxon>
    </lineage>
</organism>
<evidence type="ECO:0000313" key="4">
    <source>
        <dbReference type="EMBL" id="RWS06044.1"/>
    </source>
</evidence>
<dbReference type="SMART" id="SM00343">
    <property type="entry name" value="ZnF_C2HC"/>
    <property type="match status" value="2"/>
</dbReference>
<gene>
    <name evidence="4" type="ORF">B4U80_12614</name>
</gene>
<dbReference type="InterPro" id="IPR001878">
    <property type="entry name" value="Znf_CCHC"/>
</dbReference>